<dbReference type="NCBIfam" id="TIGR01378">
    <property type="entry name" value="thi_PPkinase"/>
    <property type="match status" value="1"/>
</dbReference>
<dbReference type="GeneID" id="54779872"/>
<keyword evidence="3 7" id="KW-0808">Transferase</keyword>
<comment type="catalytic activity">
    <reaction evidence="7">
        <text>thiamine + ATP = thiamine diphosphate + AMP + H(+)</text>
        <dbReference type="Rhea" id="RHEA:11576"/>
        <dbReference type="ChEBI" id="CHEBI:15378"/>
        <dbReference type="ChEBI" id="CHEBI:18385"/>
        <dbReference type="ChEBI" id="CHEBI:30616"/>
        <dbReference type="ChEBI" id="CHEBI:58937"/>
        <dbReference type="ChEBI" id="CHEBI:456215"/>
    </reaction>
</comment>
<dbReference type="GO" id="GO:0009229">
    <property type="term" value="P:thiamine diphosphate biosynthetic process"/>
    <property type="evidence" value="ECO:0007669"/>
    <property type="project" value="UniProtKB-UniRule"/>
</dbReference>
<dbReference type="SMART" id="SM00983">
    <property type="entry name" value="TPK_B1_binding"/>
    <property type="match status" value="1"/>
</dbReference>
<dbReference type="Pfam" id="PF04263">
    <property type="entry name" value="TPK_catalytic"/>
    <property type="match status" value="1"/>
</dbReference>
<dbReference type="InterPro" id="IPR036759">
    <property type="entry name" value="TPK_catalytic_sf"/>
</dbReference>
<evidence type="ECO:0000256" key="2">
    <source>
        <dbReference type="ARBA" id="ARBA00006785"/>
    </source>
</evidence>
<dbReference type="EC" id="2.7.6.2" evidence="7"/>
<dbReference type="GO" id="GO:0030975">
    <property type="term" value="F:thiamine binding"/>
    <property type="evidence" value="ECO:0007669"/>
    <property type="project" value="UniProtKB-UniRule"/>
</dbReference>
<proteinExistence type="inferred from homology"/>
<keyword evidence="4 7" id="KW-0547">Nucleotide-binding</keyword>
<dbReference type="InterPro" id="IPR016966">
    <property type="entry name" value="Thiamin_pyrophosphokinase_euk"/>
</dbReference>
<evidence type="ECO:0000256" key="7">
    <source>
        <dbReference type="PIRNR" id="PIRNR031057"/>
    </source>
</evidence>
<evidence type="ECO:0000256" key="5">
    <source>
        <dbReference type="ARBA" id="ARBA00022777"/>
    </source>
</evidence>
<dbReference type="VEuPathDB" id="FungiDB:DIURU_001219"/>
<comment type="caution">
    <text evidence="9">The sequence shown here is derived from an EMBL/GenBank/DDBJ whole genome shotgun (WGS) entry which is preliminary data.</text>
</comment>
<dbReference type="Pfam" id="PF04265">
    <property type="entry name" value="TPK_B1_binding"/>
    <property type="match status" value="1"/>
</dbReference>
<dbReference type="UniPathway" id="UPA00060">
    <property type="reaction ID" value="UER00597"/>
</dbReference>
<evidence type="ECO:0000256" key="1">
    <source>
        <dbReference type="ARBA" id="ARBA00005078"/>
    </source>
</evidence>
<dbReference type="OrthoDB" id="25149at2759"/>
<dbReference type="InterPro" id="IPR006282">
    <property type="entry name" value="Thi_PPkinase"/>
</dbReference>
<dbReference type="SUPFAM" id="SSF63999">
    <property type="entry name" value="Thiamin pyrophosphokinase, catalytic domain"/>
    <property type="match status" value="1"/>
</dbReference>
<evidence type="ECO:0000256" key="3">
    <source>
        <dbReference type="ARBA" id="ARBA00022679"/>
    </source>
</evidence>
<dbReference type="GO" id="GO:0004788">
    <property type="term" value="F:thiamine diphosphokinase activity"/>
    <property type="evidence" value="ECO:0007669"/>
    <property type="project" value="UniProtKB-UniRule"/>
</dbReference>
<keyword evidence="10" id="KW-1185">Reference proteome</keyword>
<protein>
    <recommendedName>
        <fullName evidence="7">Thiamine pyrophosphokinase</fullName>
        <ecNumber evidence="7">2.7.6.2</ecNumber>
    </recommendedName>
</protein>
<dbReference type="InterPro" id="IPR036371">
    <property type="entry name" value="TPK_B1-bd_sf"/>
</dbReference>
<comment type="pathway">
    <text evidence="1 7">Cofactor biosynthesis; thiamine diphosphate biosynthesis; thiamine diphosphate from thiamine: step 1/1.</text>
</comment>
<dbReference type="PIRSF" id="PIRSF031057">
    <property type="entry name" value="Thiamin_pyrophosphokinase"/>
    <property type="match status" value="1"/>
</dbReference>
<evidence type="ECO:0000313" key="10">
    <source>
        <dbReference type="Proteomes" id="UP000449547"/>
    </source>
</evidence>
<evidence type="ECO:0000256" key="6">
    <source>
        <dbReference type="ARBA" id="ARBA00022840"/>
    </source>
</evidence>
<accession>A0A642UVE3</accession>
<dbReference type="PANTHER" id="PTHR13622:SF8">
    <property type="entry name" value="THIAMIN PYROPHOSPHOKINASE 1"/>
    <property type="match status" value="1"/>
</dbReference>
<gene>
    <name evidence="9" type="ORF">DIURU_001219</name>
</gene>
<dbReference type="GO" id="GO:0006772">
    <property type="term" value="P:thiamine metabolic process"/>
    <property type="evidence" value="ECO:0007669"/>
    <property type="project" value="InterPro"/>
</dbReference>
<organism evidence="9 10">
    <name type="scientific">Diutina rugosa</name>
    <name type="common">Yeast</name>
    <name type="synonym">Candida rugosa</name>
    <dbReference type="NCBI Taxonomy" id="5481"/>
    <lineage>
        <taxon>Eukaryota</taxon>
        <taxon>Fungi</taxon>
        <taxon>Dikarya</taxon>
        <taxon>Ascomycota</taxon>
        <taxon>Saccharomycotina</taxon>
        <taxon>Pichiomycetes</taxon>
        <taxon>Debaryomycetaceae</taxon>
        <taxon>Diutina</taxon>
    </lineage>
</organism>
<dbReference type="CDD" id="cd07995">
    <property type="entry name" value="TPK"/>
    <property type="match status" value="1"/>
</dbReference>
<feature type="domain" description="Thiamin pyrophosphokinase thiamin-binding" evidence="8">
    <location>
        <begin position="214"/>
        <end position="286"/>
    </location>
</feature>
<dbReference type="EMBL" id="SWFT01000038">
    <property type="protein sequence ID" value="KAA8906037.1"/>
    <property type="molecule type" value="Genomic_DNA"/>
</dbReference>
<evidence type="ECO:0000259" key="8">
    <source>
        <dbReference type="SMART" id="SM00983"/>
    </source>
</evidence>
<evidence type="ECO:0000256" key="4">
    <source>
        <dbReference type="ARBA" id="ARBA00022741"/>
    </source>
</evidence>
<evidence type="ECO:0000313" key="9">
    <source>
        <dbReference type="EMBL" id="KAA8906037.1"/>
    </source>
</evidence>
<dbReference type="RefSeq" id="XP_034013950.1">
    <property type="nucleotide sequence ID" value="XM_034153739.1"/>
</dbReference>
<dbReference type="GO" id="GO:0016301">
    <property type="term" value="F:kinase activity"/>
    <property type="evidence" value="ECO:0007669"/>
    <property type="project" value="UniProtKB-UniRule"/>
</dbReference>
<dbReference type="PANTHER" id="PTHR13622">
    <property type="entry name" value="THIAMIN PYROPHOSPHOKINASE"/>
    <property type="match status" value="1"/>
</dbReference>
<dbReference type="Gene3D" id="3.40.50.10240">
    <property type="entry name" value="Thiamin pyrophosphokinase, catalytic domain"/>
    <property type="match status" value="1"/>
</dbReference>
<reference evidence="9 10" key="1">
    <citation type="submission" date="2019-07" db="EMBL/GenBank/DDBJ databases">
        <title>Genome assembly of two rare yeast pathogens: Diutina rugosa and Trichomonascus ciferrii.</title>
        <authorList>
            <person name="Mixao V."/>
            <person name="Saus E."/>
            <person name="Hansen A."/>
            <person name="Lass-Flor C."/>
            <person name="Gabaldon T."/>
        </authorList>
    </citation>
    <scope>NUCLEOTIDE SEQUENCE [LARGE SCALE GENOMIC DNA]</scope>
    <source>
        <strain evidence="9 10">CBS 613</strain>
    </source>
</reference>
<keyword evidence="5 7" id="KW-0418">Kinase</keyword>
<dbReference type="Proteomes" id="UP000449547">
    <property type="component" value="Unassembled WGS sequence"/>
</dbReference>
<comment type="similarity">
    <text evidence="2 7">Belongs to the thiamine pyrophosphokinase family.</text>
</comment>
<dbReference type="InterPro" id="IPR007371">
    <property type="entry name" value="TPK_catalytic"/>
</dbReference>
<name>A0A642UVE3_DIURU</name>
<keyword evidence="6 7" id="KW-0067">ATP-binding</keyword>
<dbReference type="AlphaFoldDB" id="A0A642UVE3"/>
<dbReference type="GO" id="GO:0005524">
    <property type="term" value="F:ATP binding"/>
    <property type="evidence" value="ECO:0007669"/>
    <property type="project" value="UniProtKB-UniRule"/>
</dbReference>
<dbReference type="InterPro" id="IPR007373">
    <property type="entry name" value="Thiamin_PyroPKinase_B1-bd"/>
</dbReference>
<sequence length="298" mass="33429">MPVVEKPEATDVPAPEGDYNLISPFTFLNHQETACGALLILNQDLSGSGVLKLWQRTQLHVCADGGANRLYSFWKSDDDRKKYIPDFIVGDLDSLSVEVRDYYKSHGSRIIPQYSQYATDLTKSLYLIRVWYRNAKLLESDIEEHEGLLKLSDEINETDKSTSNNVYIIGGMGGRFDQSAHSINQLFKITMMLNRELDLFMITTTDVIFSTQKGTNYITYENKSLFYPSKKVPICGILPLGCPTVLNTNGLIYDVIDWPSSMYGDASSSNGVSGTKGFIVDTTEPVIINIEFDISLIQ</sequence>
<dbReference type="SUPFAM" id="SSF63862">
    <property type="entry name" value="Thiamin pyrophosphokinase, substrate-binding domain"/>
    <property type="match status" value="1"/>
</dbReference>
<dbReference type="OMA" id="TDMCKAL"/>
<dbReference type="Gene3D" id="2.60.120.320">
    <property type="entry name" value="Thiamin pyrophosphokinase, thiamin-binding domain"/>
    <property type="match status" value="1"/>
</dbReference>